<dbReference type="KEGG" id="nag:AArcMg_0707"/>
<dbReference type="NCBIfam" id="TIGR02537">
    <property type="entry name" value="arch_flag_Nterm"/>
    <property type="match status" value="1"/>
</dbReference>
<keyword evidence="2" id="KW-0812">Transmembrane</keyword>
<keyword evidence="2" id="KW-1133">Transmembrane helix</keyword>
<sequence length="163" mass="16931">METMLDGKQLSKKLIGSEEERAVSPVIGVILMVAITVILAAVIAAFVLDLGGSVGEEAQAGVSIDVDEGEDQVTVEVTSMGNADYVTLGGSVDDEKPASYSGDYLDDRDDEANNASMTVGDTITLEHDDSGLDSESGTVTAVAVIEDDGTTTQVGSEDYDFSN</sequence>
<evidence type="ECO:0000313" key="5">
    <source>
        <dbReference type="Proteomes" id="UP000258613"/>
    </source>
</evidence>
<keyword evidence="5" id="KW-1185">Reference proteome</keyword>
<dbReference type="AlphaFoldDB" id="A0A346PMI4"/>
<evidence type="ECO:0000256" key="1">
    <source>
        <dbReference type="SAM" id="MobiDB-lite"/>
    </source>
</evidence>
<keyword evidence="4" id="KW-0966">Cell projection</keyword>
<evidence type="ECO:0000259" key="3">
    <source>
        <dbReference type="Pfam" id="PF07790"/>
    </source>
</evidence>
<keyword evidence="4" id="KW-0969">Cilium</keyword>
<reference evidence="5" key="1">
    <citation type="submission" date="2018-02" db="EMBL/GenBank/DDBJ databases">
        <title>Phenotypic and genomic properties of facultatively anaerobic sulfur-reducing natronoarchaea from hypersaline soda lakes.</title>
        <authorList>
            <person name="Sorokin D.Y."/>
            <person name="Kublanov I.V."/>
            <person name="Roman P."/>
            <person name="Sinninghe Damste J.S."/>
            <person name="Golyshin P.N."/>
            <person name="Rojo D."/>
            <person name="Ciordia S."/>
            <person name="Mena M.D.C."/>
            <person name="Ferrer M."/>
            <person name="Messina E."/>
            <person name="Smedile F."/>
            <person name="La Spada G."/>
            <person name="La Cono V."/>
            <person name="Yakimov M.M."/>
        </authorList>
    </citation>
    <scope>NUCLEOTIDE SEQUENCE [LARGE SCALE GENOMIC DNA]</scope>
    <source>
        <strain evidence="5">AArc-Mg</strain>
    </source>
</reference>
<evidence type="ECO:0000256" key="2">
    <source>
        <dbReference type="SAM" id="Phobius"/>
    </source>
</evidence>
<keyword evidence="4" id="KW-0282">Flagellum</keyword>
<dbReference type="Pfam" id="PF07790">
    <property type="entry name" value="Pilin_N"/>
    <property type="match status" value="1"/>
</dbReference>
<dbReference type="InterPro" id="IPR012859">
    <property type="entry name" value="Pilin_N_archaeal"/>
</dbReference>
<accession>A0A346PMI4</accession>
<feature type="domain" description="Archaeal Type IV pilin N-terminal" evidence="3">
    <location>
        <begin position="21"/>
        <end position="77"/>
    </location>
</feature>
<feature type="transmembrane region" description="Helical" evidence="2">
    <location>
        <begin position="26"/>
        <end position="48"/>
    </location>
</feature>
<dbReference type="InterPro" id="IPR013373">
    <property type="entry name" value="Flagellin/pilin_N_arc"/>
</dbReference>
<dbReference type="EMBL" id="CP027033">
    <property type="protein sequence ID" value="AXR80729.1"/>
    <property type="molecule type" value="Genomic_DNA"/>
</dbReference>
<evidence type="ECO:0000313" key="4">
    <source>
        <dbReference type="EMBL" id="AXR80729.1"/>
    </source>
</evidence>
<feature type="region of interest" description="Disordered" evidence="1">
    <location>
        <begin position="86"/>
        <end position="113"/>
    </location>
</feature>
<name>A0A346PMI4_9EURY</name>
<keyword evidence="2" id="KW-0472">Membrane</keyword>
<dbReference type="Proteomes" id="UP000258613">
    <property type="component" value="Chromosome"/>
</dbReference>
<gene>
    <name evidence="4" type="ORF">AArcMg_0707</name>
</gene>
<protein>
    <submittedName>
        <fullName evidence="4">Pilin/Flagellin, FlaG/FlaF family</fullName>
    </submittedName>
</protein>
<proteinExistence type="predicted"/>
<organism evidence="4 5">
    <name type="scientific">Natrarchaeobaculum sulfurireducens</name>
    <dbReference type="NCBI Taxonomy" id="2044521"/>
    <lineage>
        <taxon>Archaea</taxon>
        <taxon>Methanobacteriati</taxon>
        <taxon>Methanobacteriota</taxon>
        <taxon>Stenosarchaea group</taxon>
        <taxon>Halobacteria</taxon>
        <taxon>Halobacteriales</taxon>
        <taxon>Natrialbaceae</taxon>
        <taxon>Natrarchaeobaculum</taxon>
    </lineage>
</organism>